<dbReference type="AlphaFoldDB" id="A0A4V3BA16"/>
<organism evidence="2 3">
    <name type="scientific">Palleronia sediminis</name>
    <dbReference type="NCBI Taxonomy" id="2547833"/>
    <lineage>
        <taxon>Bacteria</taxon>
        <taxon>Pseudomonadati</taxon>
        <taxon>Pseudomonadota</taxon>
        <taxon>Alphaproteobacteria</taxon>
        <taxon>Rhodobacterales</taxon>
        <taxon>Roseobacteraceae</taxon>
        <taxon>Palleronia</taxon>
    </lineage>
</organism>
<dbReference type="PIRSF" id="PIRSF016789">
    <property type="entry name" value="DUF454"/>
    <property type="match status" value="1"/>
</dbReference>
<keyword evidence="1" id="KW-0472">Membrane</keyword>
<feature type="transmembrane region" description="Helical" evidence="1">
    <location>
        <begin position="20"/>
        <end position="49"/>
    </location>
</feature>
<gene>
    <name evidence="2" type="ORF">E2L08_07105</name>
</gene>
<dbReference type="RefSeq" id="WP_133396378.1">
    <property type="nucleotide sequence ID" value="NZ_SNAA01000006.1"/>
</dbReference>
<dbReference type="Pfam" id="PF04304">
    <property type="entry name" value="DUF454"/>
    <property type="match status" value="1"/>
</dbReference>
<accession>A0A4V3BA16</accession>
<keyword evidence="3" id="KW-1185">Reference proteome</keyword>
<dbReference type="PANTHER" id="PTHR35813:SF1">
    <property type="entry name" value="INNER MEMBRANE PROTEIN YBAN"/>
    <property type="match status" value="1"/>
</dbReference>
<sequence>MPARLVQSIDLARAAWFTLGGIALVLGAVGVLLPVLPTTPFAIVAAFAFGKSAPRLAARLESSRTFGPLVADWRAHGAIARRYKLLTVAMMAGAFALSLALSVAPVVLAVQAVCMTAAAAYVLSRPEASDA</sequence>
<comment type="caution">
    <text evidence="2">The sequence shown here is derived from an EMBL/GenBank/DDBJ whole genome shotgun (WGS) entry which is preliminary data.</text>
</comment>
<dbReference type="EMBL" id="SNAA01000006">
    <property type="protein sequence ID" value="TDL81099.1"/>
    <property type="molecule type" value="Genomic_DNA"/>
</dbReference>
<reference evidence="2 3" key="1">
    <citation type="submission" date="2019-03" db="EMBL/GenBank/DDBJ databases">
        <title>Primorskyibacter sp. SS33 isolated from sediments.</title>
        <authorList>
            <person name="Xunke S."/>
        </authorList>
    </citation>
    <scope>NUCLEOTIDE SEQUENCE [LARGE SCALE GENOMIC DNA]</scope>
    <source>
        <strain evidence="2 3">SS33</strain>
    </source>
</reference>
<dbReference type="PANTHER" id="PTHR35813">
    <property type="entry name" value="INNER MEMBRANE PROTEIN YBAN"/>
    <property type="match status" value="1"/>
</dbReference>
<name>A0A4V3BA16_9RHOB</name>
<keyword evidence="1" id="KW-1133">Transmembrane helix</keyword>
<evidence type="ECO:0000256" key="1">
    <source>
        <dbReference type="SAM" id="Phobius"/>
    </source>
</evidence>
<dbReference type="OrthoDB" id="9816293at2"/>
<evidence type="ECO:0000313" key="3">
    <source>
        <dbReference type="Proteomes" id="UP000295701"/>
    </source>
</evidence>
<dbReference type="GO" id="GO:0005886">
    <property type="term" value="C:plasma membrane"/>
    <property type="evidence" value="ECO:0007669"/>
    <property type="project" value="TreeGrafter"/>
</dbReference>
<keyword evidence="1" id="KW-0812">Transmembrane</keyword>
<protein>
    <submittedName>
        <fullName evidence="2">DUF454 domain-containing protein</fullName>
    </submittedName>
</protein>
<dbReference type="InterPro" id="IPR007401">
    <property type="entry name" value="DUF454"/>
</dbReference>
<proteinExistence type="predicted"/>
<evidence type="ECO:0000313" key="2">
    <source>
        <dbReference type="EMBL" id="TDL81099.1"/>
    </source>
</evidence>
<dbReference type="Proteomes" id="UP000295701">
    <property type="component" value="Unassembled WGS sequence"/>
</dbReference>
<feature type="transmembrane region" description="Helical" evidence="1">
    <location>
        <begin position="83"/>
        <end position="100"/>
    </location>
</feature>